<comment type="subunit">
    <text evidence="4">Part of the Bam complex.</text>
</comment>
<name>A0AAW3ZIK3_9GAMM</name>
<dbReference type="PANTHER" id="PTHR37482:SF1">
    <property type="entry name" value="OUTER MEMBRANE PROTEIN ASSEMBLY FACTOR BAME"/>
    <property type="match status" value="1"/>
</dbReference>
<keyword evidence="3 4" id="KW-0998">Cell outer membrane</keyword>
<dbReference type="Gene3D" id="3.30.1450.10">
    <property type="match status" value="1"/>
</dbReference>
<keyword evidence="1 4" id="KW-0732">Signal</keyword>
<comment type="similarity">
    <text evidence="4">Belongs to the BamE family.</text>
</comment>
<proteinExistence type="inferred from homology"/>
<keyword evidence="4" id="KW-0449">Lipoprotein</keyword>
<reference evidence="6 7" key="1">
    <citation type="submission" date="2020-09" db="EMBL/GenBank/DDBJ databases">
        <title>Pseudoxanthomonas sp. CAU 1598 isolated from sand of Yaerae Beach.</title>
        <authorList>
            <person name="Kim W."/>
        </authorList>
    </citation>
    <scope>NUCLEOTIDE SEQUENCE [LARGE SCALE GENOMIC DNA]</scope>
    <source>
        <strain evidence="6 7">CAU 1598</strain>
    </source>
</reference>
<comment type="subcellular location">
    <subcellularLocation>
        <location evidence="4">Cell outer membrane</location>
        <topology evidence="4">Lipid-anchor</topology>
    </subcellularLocation>
</comment>
<dbReference type="Proteomes" id="UP000613768">
    <property type="component" value="Unassembled WGS sequence"/>
</dbReference>
<comment type="function">
    <text evidence="4">Part of the outer membrane protein assembly complex, which is involved in assembly and insertion of beta-barrel proteins into the outer membrane.</text>
</comment>
<dbReference type="HAMAP" id="MF_00925">
    <property type="entry name" value="OM_assembly_BamE"/>
    <property type="match status" value="1"/>
</dbReference>
<dbReference type="Pfam" id="PF04355">
    <property type="entry name" value="BamE"/>
    <property type="match status" value="1"/>
</dbReference>
<sequence length="132" mass="14947">MRALAIAALLATALSGCGIIYKVNVYQGNLLEARDVEQLKPGLNKRQVMALLGSPSVQDPFHKDRWDYVATVSRRGSDPEIKNLTLTFDGDQLADIGGDYFPEQDLELIRELYRQYGPNLPRDEKNKRRAQR</sequence>
<accession>A0AAW3ZIK3</accession>
<keyword evidence="4" id="KW-0564">Palmitate</keyword>
<organism evidence="6 7">
    <name type="scientific">Pseudomarimonas arenosa</name>
    <dbReference type="NCBI Taxonomy" id="2774145"/>
    <lineage>
        <taxon>Bacteria</taxon>
        <taxon>Pseudomonadati</taxon>
        <taxon>Pseudomonadota</taxon>
        <taxon>Gammaproteobacteria</taxon>
        <taxon>Lysobacterales</taxon>
        <taxon>Lysobacteraceae</taxon>
        <taxon>Pseudomarimonas</taxon>
    </lineage>
</organism>
<keyword evidence="2 4" id="KW-0472">Membrane</keyword>
<evidence type="ECO:0000313" key="6">
    <source>
        <dbReference type="EMBL" id="MBD8524512.1"/>
    </source>
</evidence>
<dbReference type="InterPro" id="IPR007450">
    <property type="entry name" value="BamE_dom"/>
</dbReference>
<evidence type="ECO:0000256" key="1">
    <source>
        <dbReference type="ARBA" id="ARBA00022729"/>
    </source>
</evidence>
<feature type="domain" description="Outer membrane protein assembly factor BamE" evidence="5">
    <location>
        <begin position="28"/>
        <end position="95"/>
    </location>
</feature>
<dbReference type="EMBL" id="JACYTR010000003">
    <property type="protein sequence ID" value="MBD8524512.1"/>
    <property type="molecule type" value="Genomic_DNA"/>
</dbReference>
<keyword evidence="7" id="KW-1185">Reference proteome</keyword>
<evidence type="ECO:0000256" key="2">
    <source>
        <dbReference type="ARBA" id="ARBA00023136"/>
    </source>
</evidence>
<dbReference type="InterPro" id="IPR026592">
    <property type="entry name" value="BamE"/>
</dbReference>
<dbReference type="PANTHER" id="PTHR37482">
    <property type="entry name" value="OUTER MEMBRANE PROTEIN ASSEMBLY FACTOR BAME"/>
    <property type="match status" value="1"/>
</dbReference>
<evidence type="ECO:0000313" key="7">
    <source>
        <dbReference type="Proteomes" id="UP000613768"/>
    </source>
</evidence>
<protein>
    <recommendedName>
        <fullName evidence="4">Outer membrane protein assembly factor BamE</fullName>
    </recommendedName>
</protein>
<dbReference type="InterPro" id="IPR037873">
    <property type="entry name" value="BamE-like"/>
</dbReference>
<dbReference type="GO" id="GO:0043165">
    <property type="term" value="P:Gram-negative-bacterium-type cell outer membrane assembly"/>
    <property type="evidence" value="ECO:0007669"/>
    <property type="project" value="UniProtKB-UniRule"/>
</dbReference>
<comment type="caution">
    <text evidence="6">The sequence shown here is derived from an EMBL/GenBank/DDBJ whole genome shotgun (WGS) entry which is preliminary data.</text>
</comment>
<dbReference type="GO" id="GO:0030674">
    <property type="term" value="F:protein-macromolecule adaptor activity"/>
    <property type="evidence" value="ECO:0007669"/>
    <property type="project" value="TreeGrafter"/>
</dbReference>
<evidence type="ECO:0000259" key="5">
    <source>
        <dbReference type="Pfam" id="PF04355"/>
    </source>
</evidence>
<dbReference type="GO" id="GO:0051205">
    <property type="term" value="P:protein insertion into membrane"/>
    <property type="evidence" value="ECO:0007669"/>
    <property type="project" value="UniProtKB-UniRule"/>
</dbReference>
<dbReference type="RefSeq" id="WP_192027864.1">
    <property type="nucleotide sequence ID" value="NZ_JACYTR010000003.1"/>
</dbReference>
<dbReference type="PROSITE" id="PS51257">
    <property type="entry name" value="PROKAR_LIPOPROTEIN"/>
    <property type="match status" value="1"/>
</dbReference>
<gene>
    <name evidence="4" type="primary">bamE</name>
    <name evidence="6" type="ORF">IFO71_02050</name>
</gene>
<dbReference type="AlphaFoldDB" id="A0AAW3ZIK3"/>
<dbReference type="GO" id="GO:1990063">
    <property type="term" value="C:Bam protein complex"/>
    <property type="evidence" value="ECO:0007669"/>
    <property type="project" value="TreeGrafter"/>
</dbReference>
<evidence type="ECO:0000256" key="3">
    <source>
        <dbReference type="ARBA" id="ARBA00023237"/>
    </source>
</evidence>
<evidence type="ECO:0000256" key="4">
    <source>
        <dbReference type="HAMAP-Rule" id="MF_00925"/>
    </source>
</evidence>